<dbReference type="Pfam" id="PF04191">
    <property type="entry name" value="PEMT"/>
    <property type="match status" value="1"/>
</dbReference>
<dbReference type="GO" id="GO:0016740">
    <property type="term" value="F:transferase activity"/>
    <property type="evidence" value="ECO:0007669"/>
    <property type="project" value="UniProtKB-ARBA"/>
</dbReference>
<gene>
    <name evidence="6" type="ORF">PFRI_26390</name>
</gene>
<name>A0A1L9NV70_9RHOB</name>
<dbReference type="PANTHER" id="PTHR12714:SF24">
    <property type="entry name" value="SLR1182 PROTEIN"/>
    <property type="match status" value="1"/>
</dbReference>
<feature type="transmembrane region" description="Helical" evidence="5">
    <location>
        <begin position="12"/>
        <end position="28"/>
    </location>
</feature>
<sequence length="155" mass="17875">MRNLTLSKMIDIPPVWLLGMCSLAWFQSRHFDYGLSIDGAFTDLLSGLLIGAGLILMLLAVSEMRKQRTTVIPHLEAQKLVSTGIFKRSRNPIYLGDVLLLSGLILRWDAVLALPLIPVFFSILERRFIIPEENRLRVAFRMEFAKYCQRVRRWV</sequence>
<dbReference type="EMBL" id="MLCB01000155">
    <property type="protein sequence ID" value="OJI93121.1"/>
    <property type="molecule type" value="Genomic_DNA"/>
</dbReference>
<dbReference type="STRING" id="696762.PFRI_26390"/>
<dbReference type="Gene3D" id="1.20.120.1630">
    <property type="match status" value="1"/>
</dbReference>
<evidence type="ECO:0000313" key="6">
    <source>
        <dbReference type="EMBL" id="OJI93121.1"/>
    </source>
</evidence>
<comment type="caution">
    <text evidence="6">The sequence shown here is derived from an EMBL/GenBank/DDBJ whole genome shotgun (WGS) entry which is preliminary data.</text>
</comment>
<dbReference type="AlphaFoldDB" id="A0A1L9NV70"/>
<evidence type="ECO:0008006" key="8">
    <source>
        <dbReference type="Google" id="ProtNLM"/>
    </source>
</evidence>
<keyword evidence="7" id="KW-1185">Reference proteome</keyword>
<evidence type="ECO:0000256" key="2">
    <source>
        <dbReference type="ARBA" id="ARBA00022692"/>
    </source>
</evidence>
<dbReference type="GO" id="GO:0012505">
    <property type="term" value="C:endomembrane system"/>
    <property type="evidence" value="ECO:0007669"/>
    <property type="project" value="UniProtKB-SubCell"/>
</dbReference>
<evidence type="ECO:0000256" key="4">
    <source>
        <dbReference type="ARBA" id="ARBA00023136"/>
    </source>
</evidence>
<dbReference type="Proteomes" id="UP000184514">
    <property type="component" value="Unassembled WGS sequence"/>
</dbReference>
<reference evidence="6 7" key="1">
    <citation type="submission" date="2016-10" db="EMBL/GenBank/DDBJ databases">
        <title>Genome sequence of Planktotalea frisia SH6-1.</title>
        <authorList>
            <person name="Poehlein A."/>
            <person name="Bakenhus I."/>
            <person name="Voget S."/>
            <person name="Brinkhoff T."/>
            <person name="Simon M."/>
        </authorList>
    </citation>
    <scope>NUCLEOTIDE SEQUENCE [LARGE SCALE GENOMIC DNA]</scope>
    <source>
        <strain evidence="6 7">SH6-1</strain>
    </source>
</reference>
<protein>
    <recommendedName>
        <fullName evidence="8">Isoprenylcysteine carboxyl methyltransferase (ICMT) family protein</fullName>
    </recommendedName>
</protein>
<comment type="subcellular location">
    <subcellularLocation>
        <location evidence="1">Endomembrane system</location>
        <topology evidence="1">Multi-pass membrane protein</topology>
    </subcellularLocation>
</comment>
<keyword evidence="2 5" id="KW-0812">Transmembrane</keyword>
<keyword evidence="4 5" id="KW-0472">Membrane</keyword>
<dbReference type="PANTHER" id="PTHR12714">
    <property type="entry name" value="PROTEIN-S ISOPRENYLCYSTEINE O-METHYLTRANSFERASE"/>
    <property type="match status" value="1"/>
</dbReference>
<evidence type="ECO:0000256" key="3">
    <source>
        <dbReference type="ARBA" id="ARBA00022989"/>
    </source>
</evidence>
<dbReference type="RefSeq" id="WP_072631175.1">
    <property type="nucleotide sequence ID" value="NZ_MLCB01000155.1"/>
</dbReference>
<proteinExistence type="predicted"/>
<evidence type="ECO:0000256" key="1">
    <source>
        <dbReference type="ARBA" id="ARBA00004127"/>
    </source>
</evidence>
<organism evidence="6 7">
    <name type="scientific">Planktotalea frisia</name>
    <dbReference type="NCBI Taxonomy" id="696762"/>
    <lineage>
        <taxon>Bacteria</taxon>
        <taxon>Pseudomonadati</taxon>
        <taxon>Pseudomonadota</taxon>
        <taxon>Alphaproteobacteria</taxon>
        <taxon>Rhodobacterales</taxon>
        <taxon>Paracoccaceae</taxon>
        <taxon>Planktotalea</taxon>
    </lineage>
</organism>
<dbReference type="InterPro" id="IPR007318">
    <property type="entry name" value="Phopholipid_MeTrfase"/>
</dbReference>
<accession>A0A1L9NV70</accession>
<dbReference type="OrthoDB" id="9811969at2"/>
<evidence type="ECO:0000313" key="7">
    <source>
        <dbReference type="Proteomes" id="UP000184514"/>
    </source>
</evidence>
<keyword evidence="3 5" id="KW-1133">Transmembrane helix</keyword>
<evidence type="ECO:0000256" key="5">
    <source>
        <dbReference type="SAM" id="Phobius"/>
    </source>
</evidence>
<feature type="transmembrane region" description="Helical" evidence="5">
    <location>
        <begin position="98"/>
        <end position="121"/>
    </location>
</feature>
<feature type="transmembrane region" description="Helical" evidence="5">
    <location>
        <begin position="40"/>
        <end position="61"/>
    </location>
</feature>